<evidence type="ECO:0000313" key="1">
    <source>
        <dbReference type="EMBL" id="MBB5406059.1"/>
    </source>
</evidence>
<comment type="caution">
    <text evidence="1">The sequence shown here is derived from an EMBL/GenBank/DDBJ whole genome shotgun (WGS) entry which is preliminary data.</text>
</comment>
<gene>
    <name evidence="1" type="ORF">HDG41_008162</name>
</gene>
<dbReference type="EMBL" id="JACHDE010000069">
    <property type="protein sequence ID" value="MBB5406059.1"/>
    <property type="molecule type" value="Genomic_DNA"/>
</dbReference>
<accession>A0A7W8LI22</accession>
<evidence type="ECO:0000313" key="2">
    <source>
        <dbReference type="Proteomes" id="UP000592820"/>
    </source>
</evidence>
<organism evidence="1 2">
    <name type="scientific">Paraburkholderia youngii</name>
    <dbReference type="NCBI Taxonomy" id="2782701"/>
    <lineage>
        <taxon>Bacteria</taxon>
        <taxon>Pseudomonadati</taxon>
        <taxon>Pseudomonadota</taxon>
        <taxon>Betaproteobacteria</taxon>
        <taxon>Burkholderiales</taxon>
        <taxon>Burkholderiaceae</taxon>
        <taxon>Paraburkholderia</taxon>
    </lineage>
</organism>
<dbReference type="AlphaFoldDB" id="A0A7W8LI22"/>
<protein>
    <submittedName>
        <fullName evidence="1">Uncharacterized protein</fullName>
    </submittedName>
</protein>
<reference evidence="1 2" key="1">
    <citation type="submission" date="2020-08" db="EMBL/GenBank/DDBJ databases">
        <title>Genomic Encyclopedia of Type Strains, Phase IV (KMG-V): Genome sequencing to study the core and pangenomes of soil and plant-associated prokaryotes.</title>
        <authorList>
            <person name="Whitman W."/>
        </authorList>
    </citation>
    <scope>NUCLEOTIDE SEQUENCE [LARGE SCALE GENOMIC DNA]</scope>
    <source>
        <strain evidence="1 2">JPY162</strain>
    </source>
</reference>
<dbReference type="Proteomes" id="UP000592820">
    <property type="component" value="Unassembled WGS sequence"/>
</dbReference>
<sequence length="70" mass="8013">ARVVRGVFVFFIAQLKNSLPNFNVGLTATEPASVLVNQRPLRFTERVVTDEVIVAIRKRKETVPLGWREY</sequence>
<proteinExistence type="predicted"/>
<name>A0A7W8LI22_9BURK</name>
<feature type="non-terminal residue" evidence="1">
    <location>
        <position position="1"/>
    </location>
</feature>